<sequence length="73" mass="7988">MKRMPPIPVQALPRVEDRITFLYLDQCVVHRDKGAITARNSEGTTYIPAATLTVLMLGPGSTVSHHAMSLLAE</sequence>
<name>A0A1Q5PZM9_9ACTO</name>
<feature type="non-terminal residue" evidence="1">
    <location>
        <position position="73"/>
    </location>
</feature>
<keyword evidence="1" id="KW-0255">Endonuclease</keyword>
<dbReference type="EMBL" id="MQVR01000124">
    <property type="protein sequence ID" value="OKL52912.1"/>
    <property type="molecule type" value="Genomic_DNA"/>
</dbReference>
<protein>
    <submittedName>
        <fullName evidence="1">Subtype I-E CRISPR-associated endonuclease Cas1</fullName>
    </submittedName>
</protein>
<dbReference type="InterPro" id="IPR042211">
    <property type="entry name" value="CRISPR-assoc_Cas1_N"/>
</dbReference>
<gene>
    <name evidence="1" type="ORF">BSZ39_12340</name>
</gene>
<dbReference type="GO" id="GO:0004519">
    <property type="term" value="F:endonuclease activity"/>
    <property type="evidence" value="ECO:0007669"/>
    <property type="project" value="UniProtKB-KW"/>
</dbReference>
<dbReference type="Gene3D" id="3.100.10.20">
    <property type="entry name" value="CRISPR-associated endonuclease Cas1, N-terminal domain"/>
    <property type="match status" value="1"/>
</dbReference>
<keyword evidence="1" id="KW-0540">Nuclease</keyword>
<accession>A0A1Q5PZM9</accession>
<keyword evidence="2" id="KW-1185">Reference proteome</keyword>
<evidence type="ECO:0000313" key="2">
    <source>
        <dbReference type="Proteomes" id="UP000185628"/>
    </source>
</evidence>
<reference evidence="2" key="1">
    <citation type="submission" date="2016-12" db="EMBL/GenBank/DDBJ databases">
        <authorList>
            <person name="Meng X."/>
        </authorList>
    </citation>
    <scope>NUCLEOTIDE SEQUENCE [LARGE SCALE GENOMIC DNA]</scope>
    <source>
        <strain evidence="2">DSM 19116</strain>
    </source>
</reference>
<comment type="caution">
    <text evidence="1">The sequence shown here is derived from an EMBL/GenBank/DDBJ whole genome shotgun (WGS) entry which is preliminary data.</text>
</comment>
<proteinExistence type="predicted"/>
<dbReference type="AlphaFoldDB" id="A0A1Q5PZM9"/>
<organism evidence="1 2">
    <name type="scientific">Bowdeniella nasicola</name>
    <dbReference type="NCBI Taxonomy" id="208480"/>
    <lineage>
        <taxon>Bacteria</taxon>
        <taxon>Bacillati</taxon>
        <taxon>Actinomycetota</taxon>
        <taxon>Actinomycetes</taxon>
        <taxon>Actinomycetales</taxon>
        <taxon>Actinomycetaceae</taxon>
        <taxon>Bowdeniella</taxon>
    </lineage>
</organism>
<keyword evidence="1" id="KW-0378">Hydrolase</keyword>
<dbReference type="STRING" id="208480.SAMN02910418_01980"/>
<evidence type="ECO:0000313" key="1">
    <source>
        <dbReference type="EMBL" id="OKL52912.1"/>
    </source>
</evidence>
<dbReference type="Proteomes" id="UP000185628">
    <property type="component" value="Unassembled WGS sequence"/>
</dbReference>